<feature type="transmembrane region" description="Helical" evidence="7">
    <location>
        <begin position="123"/>
        <end position="144"/>
    </location>
</feature>
<protein>
    <recommendedName>
        <fullName evidence="8">Rhodopsin domain-containing protein</fullName>
    </recommendedName>
</protein>
<organism evidence="9 10">
    <name type="scientific">Xylaria grammica</name>
    <dbReference type="NCBI Taxonomy" id="363999"/>
    <lineage>
        <taxon>Eukaryota</taxon>
        <taxon>Fungi</taxon>
        <taxon>Dikarya</taxon>
        <taxon>Ascomycota</taxon>
        <taxon>Pezizomycotina</taxon>
        <taxon>Sordariomycetes</taxon>
        <taxon>Xylariomycetidae</taxon>
        <taxon>Xylariales</taxon>
        <taxon>Xylariaceae</taxon>
        <taxon>Xylaria</taxon>
    </lineage>
</organism>
<evidence type="ECO:0000313" key="10">
    <source>
        <dbReference type="Proteomes" id="UP000286045"/>
    </source>
</evidence>
<accession>A0A439D2Y0</accession>
<evidence type="ECO:0000256" key="3">
    <source>
        <dbReference type="ARBA" id="ARBA00022989"/>
    </source>
</evidence>
<comment type="similarity">
    <text evidence="5">Belongs to the SAT4 family.</text>
</comment>
<dbReference type="Proteomes" id="UP000286045">
    <property type="component" value="Unassembled WGS sequence"/>
</dbReference>
<evidence type="ECO:0000256" key="1">
    <source>
        <dbReference type="ARBA" id="ARBA00004141"/>
    </source>
</evidence>
<comment type="subcellular location">
    <subcellularLocation>
        <location evidence="1">Membrane</location>
        <topology evidence="1">Multi-pass membrane protein</topology>
    </subcellularLocation>
</comment>
<dbReference type="AlphaFoldDB" id="A0A439D2Y0"/>
<evidence type="ECO:0000256" key="6">
    <source>
        <dbReference type="SAM" id="MobiDB-lite"/>
    </source>
</evidence>
<name>A0A439D2Y0_9PEZI</name>
<proteinExistence type="inferred from homology"/>
<feature type="domain" description="Rhodopsin" evidence="8">
    <location>
        <begin position="28"/>
        <end position="272"/>
    </location>
</feature>
<feature type="transmembrane region" description="Helical" evidence="7">
    <location>
        <begin position="44"/>
        <end position="69"/>
    </location>
</feature>
<dbReference type="InterPro" id="IPR052337">
    <property type="entry name" value="SAT4-like"/>
</dbReference>
<keyword evidence="2 7" id="KW-0812">Transmembrane</keyword>
<reference evidence="9 10" key="1">
    <citation type="submission" date="2018-12" db="EMBL/GenBank/DDBJ databases">
        <title>Draft genome sequence of Xylaria grammica IHI A82.</title>
        <authorList>
            <person name="Buettner E."/>
            <person name="Kellner H."/>
        </authorList>
    </citation>
    <scope>NUCLEOTIDE SEQUENCE [LARGE SCALE GENOMIC DNA]</scope>
    <source>
        <strain evidence="9 10">IHI A82</strain>
    </source>
</reference>
<feature type="transmembrane region" description="Helical" evidence="7">
    <location>
        <begin position="176"/>
        <end position="197"/>
    </location>
</feature>
<feature type="region of interest" description="Disordered" evidence="6">
    <location>
        <begin position="312"/>
        <end position="333"/>
    </location>
</feature>
<dbReference type="GO" id="GO:0016020">
    <property type="term" value="C:membrane"/>
    <property type="evidence" value="ECO:0007669"/>
    <property type="project" value="UniProtKB-SubCell"/>
</dbReference>
<feature type="transmembrane region" description="Helical" evidence="7">
    <location>
        <begin position="89"/>
        <end position="111"/>
    </location>
</feature>
<gene>
    <name evidence="9" type="ORF">EKO27_g6296</name>
</gene>
<comment type="caution">
    <text evidence="9">The sequence shown here is derived from an EMBL/GenBank/DDBJ whole genome shotgun (WGS) entry which is preliminary data.</text>
</comment>
<dbReference type="PANTHER" id="PTHR33048:SF47">
    <property type="entry name" value="INTEGRAL MEMBRANE PROTEIN-RELATED"/>
    <property type="match status" value="1"/>
</dbReference>
<evidence type="ECO:0000256" key="2">
    <source>
        <dbReference type="ARBA" id="ARBA00022692"/>
    </source>
</evidence>
<feature type="transmembrane region" description="Helical" evidence="7">
    <location>
        <begin position="12"/>
        <end position="32"/>
    </location>
</feature>
<dbReference type="PANTHER" id="PTHR33048">
    <property type="entry name" value="PTH11-LIKE INTEGRAL MEMBRANE PROTEIN (AFU_ORTHOLOGUE AFUA_5G11245)"/>
    <property type="match status" value="1"/>
</dbReference>
<evidence type="ECO:0000256" key="4">
    <source>
        <dbReference type="ARBA" id="ARBA00023136"/>
    </source>
</evidence>
<sequence>MEGHIDKTNSLIAIYTSQAGICLLLLIARFWSRSRFGGVDWDDACMAFSWASYAALTVQVALQAVNGGFRDAPYRDVQQMAFVLKLNYIARPFAVFSVLLVKIAVGYLVLRILGRSSSKGIKYFVWTLLGINTLIGVLDAIFTFTQCDIPAALWDVSLAPKAHCWNPKTKSDFGTFSASLNVVTDFILAVLPAAIVWRLQLSVKKRLGLTALLGAGILSVISAAIKTYKLSQPLDPKSGSIAEEAYELYAWTSAEIFILQLCASLPPLKPIWDHYVVRKKPVFSSSQGYKLSNIDQSSASNKWAVTSSHSHLHEDGLAKDPSGGRTLHPERQDKSIYVSRSVTVNRESSP</sequence>
<keyword evidence="10" id="KW-1185">Reference proteome</keyword>
<evidence type="ECO:0000313" key="9">
    <source>
        <dbReference type="EMBL" id="RWA08815.1"/>
    </source>
</evidence>
<keyword evidence="3 7" id="KW-1133">Transmembrane helix</keyword>
<evidence type="ECO:0000256" key="5">
    <source>
        <dbReference type="ARBA" id="ARBA00038359"/>
    </source>
</evidence>
<keyword evidence="4 7" id="KW-0472">Membrane</keyword>
<feature type="transmembrane region" description="Helical" evidence="7">
    <location>
        <begin position="209"/>
        <end position="228"/>
    </location>
</feature>
<evidence type="ECO:0000256" key="7">
    <source>
        <dbReference type="SAM" id="Phobius"/>
    </source>
</evidence>
<dbReference type="InterPro" id="IPR049326">
    <property type="entry name" value="Rhodopsin_dom_fungi"/>
</dbReference>
<dbReference type="EMBL" id="RYZI01000183">
    <property type="protein sequence ID" value="RWA08815.1"/>
    <property type="molecule type" value="Genomic_DNA"/>
</dbReference>
<dbReference type="STRING" id="363999.A0A439D2Y0"/>
<dbReference type="Pfam" id="PF20684">
    <property type="entry name" value="Fung_rhodopsin"/>
    <property type="match status" value="1"/>
</dbReference>
<evidence type="ECO:0000259" key="8">
    <source>
        <dbReference type="Pfam" id="PF20684"/>
    </source>
</evidence>